<name>A0A9P8UA93_9PEZI</name>
<evidence type="ECO:0000256" key="2">
    <source>
        <dbReference type="SAM" id="MobiDB-lite"/>
    </source>
</evidence>
<dbReference type="PANTHER" id="PTHR48070:SF6">
    <property type="entry name" value="ESTERASE OVCA2"/>
    <property type="match status" value="1"/>
</dbReference>
<dbReference type="GO" id="GO:0019748">
    <property type="term" value="P:secondary metabolic process"/>
    <property type="evidence" value="ECO:0007669"/>
    <property type="project" value="TreeGrafter"/>
</dbReference>
<dbReference type="InterPro" id="IPR029058">
    <property type="entry name" value="AB_hydrolase_fold"/>
</dbReference>
<dbReference type="Pfam" id="PF03959">
    <property type="entry name" value="FSH1"/>
    <property type="match status" value="1"/>
</dbReference>
<dbReference type="InterPro" id="IPR005645">
    <property type="entry name" value="FSH-like_dom"/>
</dbReference>
<dbReference type="OrthoDB" id="2094269at2759"/>
<keyword evidence="5" id="KW-1185">Reference proteome</keyword>
<dbReference type="GO" id="GO:0005634">
    <property type="term" value="C:nucleus"/>
    <property type="evidence" value="ECO:0007669"/>
    <property type="project" value="TreeGrafter"/>
</dbReference>
<evidence type="ECO:0000259" key="3">
    <source>
        <dbReference type="Pfam" id="PF03959"/>
    </source>
</evidence>
<protein>
    <submittedName>
        <fullName evidence="4">Serine hydrolase FSH</fullName>
    </submittedName>
</protein>
<feature type="region of interest" description="Disordered" evidence="2">
    <location>
        <begin position="66"/>
        <end position="93"/>
    </location>
</feature>
<dbReference type="InterPro" id="IPR050593">
    <property type="entry name" value="LovG"/>
</dbReference>
<reference evidence="4" key="1">
    <citation type="journal article" date="2021" name="Nat. Commun.">
        <title>Genetic determinants of endophytism in the Arabidopsis root mycobiome.</title>
        <authorList>
            <person name="Mesny F."/>
            <person name="Miyauchi S."/>
            <person name="Thiergart T."/>
            <person name="Pickel B."/>
            <person name="Atanasova L."/>
            <person name="Karlsson M."/>
            <person name="Huettel B."/>
            <person name="Barry K.W."/>
            <person name="Haridas S."/>
            <person name="Chen C."/>
            <person name="Bauer D."/>
            <person name="Andreopoulos W."/>
            <person name="Pangilinan J."/>
            <person name="LaButti K."/>
            <person name="Riley R."/>
            <person name="Lipzen A."/>
            <person name="Clum A."/>
            <person name="Drula E."/>
            <person name="Henrissat B."/>
            <person name="Kohler A."/>
            <person name="Grigoriev I.V."/>
            <person name="Martin F.M."/>
            <person name="Hacquard S."/>
        </authorList>
    </citation>
    <scope>NUCLEOTIDE SEQUENCE</scope>
    <source>
        <strain evidence="4">MPI-SDFR-AT-0073</strain>
    </source>
</reference>
<gene>
    <name evidence="4" type="ORF">BKA67DRAFT_540560</name>
</gene>
<dbReference type="Gene3D" id="3.40.50.1820">
    <property type="entry name" value="alpha/beta hydrolase"/>
    <property type="match status" value="1"/>
</dbReference>
<evidence type="ECO:0000313" key="4">
    <source>
        <dbReference type="EMBL" id="KAH6647104.1"/>
    </source>
</evidence>
<feature type="compositionally biased region" description="Polar residues" evidence="2">
    <location>
        <begin position="1"/>
        <end position="10"/>
    </location>
</feature>
<organism evidence="4 5">
    <name type="scientific">Truncatella angustata</name>
    <dbReference type="NCBI Taxonomy" id="152316"/>
    <lineage>
        <taxon>Eukaryota</taxon>
        <taxon>Fungi</taxon>
        <taxon>Dikarya</taxon>
        <taxon>Ascomycota</taxon>
        <taxon>Pezizomycotina</taxon>
        <taxon>Sordariomycetes</taxon>
        <taxon>Xylariomycetidae</taxon>
        <taxon>Amphisphaeriales</taxon>
        <taxon>Sporocadaceae</taxon>
        <taxon>Truncatella</taxon>
    </lineage>
</organism>
<feature type="region of interest" description="Disordered" evidence="2">
    <location>
        <begin position="1"/>
        <end position="20"/>
    </location>
</feature>
<dbReference type="Proteomes" id="UP000758603">
    <property type="component" value="Unassembled WGS sequence"/>
</dbReference>
<sequence length="272" mass="29464">MSAPTQNGSAKGTPKPNGKTELKILMLHGYTQSGPLFKSKTGALNKLLTKALAPLNLEPKLIYPTGPHRLKPSDIPGFQPPEGKTAEDVDEEQTDSWAWFRRDEATGSYRGLGEGMRSVARAVRDCGGVDGVLGFSQGGAMAAMVAGALEPGRAAPEGDGEDASWVRELREANAGGLRFAVVYSGFVARDEGLRWLYEGAIQTPSLHFVGALDTVVEEGRSRALIESCREDRTRTFVHPGGHYVPVSKEWTMALVGWLREVLEKEKETGEKL</sequence>
<dbReference type="GO" id="GO:0005737">
    <property type="term" value="C:cytoplasm"/>
    <property type="evidence" value="ECO:0007669"/>
    <property type="project" value="TreeGrafter"/>
</dbReference>
<dbReference type="AlphaFoldDB" id="A0A9P8UA93"/>
<dbReference type="EMBL" id="JAGPXC010000009">
    <property type="protein sequence ID" value="KAH6647104.1"/>
    <property type="molecule type" value="Genomic_DNA"/>
</dbReference>
<evidence type="ECO:0000256" key="1">
    <source>
        <dbReference type="ARBA" id="ARBA00022801"/>
    </source>
</evidence>
<dbReference type="GeneID" id="70129684"/>
<dbReference type="PANTHER" id="PTHR48070">
    <property type="entry name" value="ESTERASE OVCA2"/>
    <property type="match status" value="1"/>
</dbReference>
<keyword evidence="1 4" id="KW-0378">Hydrolase</keyword>
<feature type="domain" description="Serine hydrolase" evidence="3">
    <location>
        <begin position="21"/>
        <end position="253"/>
    </location>
</feature>
<dbReference type="SUPFAM" id="SSF53474">
    <property type="entry name" value="alpha/beta-Hydrolases"/>
    <property type="match status" value="1"/>
</dbReference>
<dbReference type="RefSeq" id="XP_045953618.1">
    <property type="nucleotide sequence ID" value="XM_046100792.1"/>
</dbReference>
<dbReference type="GO" id="GO:0016787">
    <property type="term" value="F:hydrolase activity"/>
    <property type="evidence" value="ECO:0007669"/>
    <property type="project" value="UniProtKB-KW"/>
</dbReference>
<comment type="caution">
    <text evidence="4">The sequence shown here is derived from an EMBL/GenBank/DDBJ whole genome shotgun (WGS) entry which is preliminary data.</text>
</comment>
<proteinExistence type="predicted"/>
<evidence type="ECO:0000313" key="5">
    <source>
        <dbReference type="Proteomes" id="UP000758603"/>
    </source>
</evidence>
<accession>A0A9P8UA93</accession>